<keyword evidence="6" id="KW-1185">Reference proteome</keyword>
<protein>
    <recommendedName>
        <fullName evidence="4">SH3 domain-containing protein</fullName>
    </recommendedName>
</protein>
<evidence type="ECO:0000259" key="4">
    <source>
        <dbReference type="PROSITE" id="PS50002"/>
    </source>
</evidence>
<evidence type="ECO:0000256" key="1">
    <source>
        <dbReference type="ARBA" id="ARBA00022443"/>
    </source>
</evidence>
<organism evidence="5 6">
    <name type="scientific">Catenaria anguillulae PL171</name>
    <dbReference type="NCBI Taxonomy" id="765915"/>
    <lineage>
        <taxon>Eukaryota</taxon>
        <taxon>Fungi</taxon>
        <taxon>Fungi incertae sedis</taxon>
        <taxon>Blastocladiomycota</taxon>
        <taxon>Blastocladiomycetes</taxon>
        <taxon>Blastocladiales</taxon>
        <taxon>Catenariaceae</taxon>
        <taxon>Catenaria</taxon>
    </lineage>
</organism>
<dbReference type="PROSITE" id="PS50002">
    <property type="entry name" value="SH3"/>
    <property type="match status" value="1"/>
</dbReference>
<gene>
    <name evidence="5" type="ORF">BCR44DRAFT_36383</name>
</gene>
<dbReference type="SUPFAM" id="SSF50044">
    <property type="entry name" value="SH3-domain"/>
    <property type="match status" value="1"/>
</dbReference>
<sequence length="194" mass="20083">MSATSSAPSSTQSYHSNANANAAMRPTSHMSTTMAAPNLPPMPSVHANSTPAPALAPSLSPTDLAPATAAPGLPEYFSALRQFGSGNLGPRVAVHAFVPTRADELQVRAGDTVFVEHAFADGWARGRMHGYVGLFPLGIVAPAGPGDFVVVALHNDMARMAAAQPDQVVPLTPGGHVWAGPTPRTASFKRLSRV</sequence>
<feature type="compositionally biased region" description="Low complexity" evidence="3">
    <location>
        <begin position="49"/>
        <end position="60"/>
    </location>
</feature>
<evidence type="ECO:0000313" key="5">
    <source>
        <dbReference type="EMBL" id="ORZ36857.1"/>
    </source>
</evidence>
<dbReference type="Gene3D" id="2.30.30.40">
    <property type="entry name" value="SH3 Domains"/>
    <property type="match status" value="1"/>
</dbReference>
<name>A0A1Y2HQH5_9FUNG</name>
<feature type="domain" description="SH3" evidence="4">
    <location>
        <begin position="86"/>
        <end position="145"/>
    </location>
</feature>
<evidence type="ECO:0000313" key="6">
    <source>
        <dbReference type="Proteomes" id="UP000193411"/>
    </source>
</evidence>
<dbReference type="AlphaFoldDB" id="A0A1Y2HQH5"/>
<dbReference type="InterPro" id="IPR001452">
    <property type="entry name" value="SH3_domain"/>
</dbReference>
<feature type="region of interest" description="Disordered" evidence="3">
    <location>
        <begin position="26"/>
        <end position="60"/>
    </location>
</feature>
<dbReference type="Pfam" id="PF14604">
    <property type="entry name" value="SH3_9"/>
    <property type="match status" value="1"/>
</dbReference>
<dbReference type="OrthoDB" id="5340910at2759"/>
<dbReference type="Proteomes" id="UP000193411">
    <property type="component" value="Unassembled WGS sequence"/>
</dbReference>
<dbReference type="CDD" id="cd00174">
    <property type="entry name" value="SH3"/>
    <property type="match status" value="1"/>
</dbReference>
<keyword evidence="1 2" id="KW-0728">SH3 domain</keyword>
<dbReference type="SMART" id="SM00326">
    <property type="entry name" value="SH3"/>
    <property type="match status" value="1"/>
</dbReference>
<evidence type="ECO:0000256" key="3">
    <source>
        <dbReference type="SAM" id="MobiDB-lite"/>
    </source>
</evidence>
<dbReference type="STRING" id="765915.A0A1Y2HQH5"/>
<comment type="caution">
    <text evidence="5">The sequence shown here is derived from an EMBL/GenBank/DDBJ whole genome shotgun (WGS) entry which is preliminary data.</text>
</comment>
<evidence type="ECO:0000256" key="2">
    <source>
        <dbReference type="PROSITE-ProRule" id="PRU00192"/>
    </source>
</evidence>
<proteinExistence type="predicted"/>
<accession>A0A1Y2HQH5</accession>
<reference evidence="5 6" key="1">
    <citation type="submission" date="2016-07" db="EMBL/GenBank/DDBJ databases">
        <title>Pervasive Adenine N6-methylation of Active Genes in Fungi.</title>
        <authorList>
            <consortium name="DOE Joint Genome Institute"/>
            <person name="Mondo S.J."/>
            <person name="Dannebaum R.O."/>
            <person name="Kuo R.C."/>
            <person name="Labutti K."/>
            <person name="Haridas S."/>
            <person name="Kuo A."/>
            <person name="Salamov A."/>
            <person name="Ahrendt S.R."/>
            <person name="Lipzen A."/>
            <person name="Sullivan W."/>
            <person name="Andreopoulos W.B."/>
            <person name="Clum A."/>
            <person name="Lindquist E."/>
            <person name="Daum C."/>
            <person name="Ramamoorthy G.K."/>
            <person name="Gryganskyi A."/>
            <person name="Culley D."/>
            <person name="Magnuson J.K."/>
            <person name="James T.Y."/>
            <person name="O'Malley M.A."/>
            <person name="Stajich J.E."/>
            <person name="Spatafora J.W."/>
            <person name="Visel A."/>
            <person name="Grigoriev I.V."/>
        </authorList>
    </citation>
    <scope>NUCLEOTIDE SEQUENCE [LARGE SCALE GENOMIC DNA]</scope>
    <source>
        <strain evidence="5 6">PL171</strain>
    </source>
</reference>
<dbReference type="EMBL" id="MCFL01000015">
    <property type="protein sequence ID" value="ORZ36857.1"/>
    <property type="molecule type" value="Genomic_DNA"/>
</dbReference>
<dbReference type="InterPro" id="IPR036028">
    <property type="entry name" value="SH3-like_dom_sf"/>
</dbReference>